<keyword evidence="5" id="KW-0378">Hydrolase</keyword>
<evidence type="ECO:0000256" key="4">
    <source>
        <dbReference type="ARBA" id="ARBA00023180"/>
    </source>
</evidence>
<comment type="similarity">
    <text evidence="2">Belongs to the glycosyl hydrolase 13 family.</text>
</comment>
<feature type="chain" id="PRO_5002201493" description="alpha-glucosidase" evidence="6">
    <location>
        <begin position="20"/>
        <end position="562"/>
    </location>
</feature>
<evidence type="ECO:0000256" key="3">
    <source>
        <dbReference type="ARBA" id="ARBA00012741"/>
    </source>
</evidence>
<keyword evidence="6" id="KW-0732">Signal</keyword>
<evidence type="ECO:0000256" key="6">
    <source>
        <dbReference type="SAM" id="SignalP"/>
    </source>
</evidence>
<dbReference type="GO" id="GO:0004558">
    <property type="term" value="F:alpha-1,4-glucosidase activity"/>
    <property type="evidence" value="ECO:0007669"/>
    <property type="project" value="UniProtKB-EC"/>
</dbReference>
<reference evidence="8" key="1">
    <citation type="submission" date="2015-01" db="EMBL/GenBank/DDBJ databases">
        <title>Transcriptome Assembly of Fopius arisanus.</title>
        <authorList>
            <person name="Geib S."/>
        </authorList>
    </citation>
    <scope>NUCLEOTIDE SEQUENCE</scope>
</reference>
<evidence type="ECO:0000313" key="8">
    <source>
        <dbReference type="EMBL" id="JAG70903.1"/>
    </source>
</evidence>
<dbReference type="Gene3D" id="3.90.400.10">
    <property type="entry name" value="Oligo-1,6-glucosidase, Domain 2"/>
    <property type="match status" value="1"/>
</dbReference>
<feature type="domain" description="Glycosyl hydrolase family 13 catalytic" evidence="7">
    <location>
        <begin position="35"/>
        <end position="420"/>
    </location>
</feature>
<dbReference type="SUPFAM" id="SSF51445">
    <property type="entry name" value="(Trans)glycosidases"/>
    <property type="match status" value="1"/>
</dbReference>
<dbReference type="Pfam" id="PF00128">
    <property type="entry name" value="Alpha-amylase"/>
    <property type="match status" value="1"/>
</dbReference>
<dbReference type="SMART" id="SM00642">
    <property type="entry name" value="Aamy"/>
    <property type="match status" value="1"/>
</dbReference>
<keyword evidence="4" id="KW-0325">Glycoprotein</keyword>
<dbReference type="AlphaFoldDB" id="A0A0C9R2S1"/>
<dbReference type="InterPro" id="IPR045857">
    <property type="entry name" value="O16G_dom_2"/>
</dbReference>
<organism evidence="8">
    <name type="scientific">Fopius arisanus</name>
    <dbReference type="NCBI Taxonomy" id="64838"/>
    <lineage>
        <taxon>Eukaryota</taxon>
        <taxon>Metazoa</taxon>
        <taxon>Ecdysozoa</taxon>
        <taxon>Arthropoda</taxon>
        <taxon>Hexapoda</taxon>
        <taxon>Insecta</taxon>
        <taxon>Pterygota</taxon>
        <taxon>Neoptera</taxon>
        <taxon>Endopterygota</taxon>
        <taxon>Hymenoptera</taxon>
        <taxon>Apocrita</taxon>
        <taxon>Ichneumonoidea</taxon>
        <taxon>Braconidae</taxon>
        <taxon>Opiinae</taxon>
        <taxon>Fopius</taxon>
    </lineage>
</organism>
<evidence type="ECO:0000256" key="2">
    <source>
        <dbReference type="ARBA" id="ARBA00008061"/>
    </source>
</evidence>
<keyword evidence="5" id="KW-0326">Glycosidase</keyword>
<feature type="signal peptide" evidence="6">
    <location>
        <begin position="1"/>
        <end position="19"/>
    </location>
</feature>
<dbReference type="FunFam" id="3.90.400.10:FF:000001">
    <property type="entry name" value="Maltase A3, isoform A"/>
    <property type="match status" value="1"/>
</dbReference>
<dbReference type="EMBL" id="GBYB01001136">
    <property type="protein sequence ID" value="JAG70903.1"/>
    <property type="molecule type" value="Transcribed_RNA"/>
</dbReference>
<comment type="catalytic activity">
    <reaction evidence="1">
        <text>Hydrolysis of terminal, non-reducing (1-&gt;4)-linked alpha-D-glucose residues with release of alpha-D-glucose.</text>
        <dbReference type="EC" id="3.2.1.20"/>
    </reaction>
</comment>
<gene>
    <name evidence="8" type="primary">MAL1_0</name>
    <name evidence="8" type="ORF">g.46477</name>
</gene>
<evidence type="ECO:0000259" key="7">
    <source>
        <dbReference type="SMART" id="SM00642"/>
    </source>
</evidence>
<dbReference type="GO" id="GO:0005975">
    <property type="term" value="P:carbohydrate metabolic process"/>
    <property type="evidence" value="ECO:0007669"/>
    <property type="project" value="InterPro"/>
</dbReference>
<dbReference type="CDD" id="cd11328">
    <property type="entry name" value="AmyAc_maltase"/>
    <property type="match status" value="1"/>
</dbReference>
<dbReference type="InterPro" id="IPR017853">
    <property type="entry name" value="GH"/>
</dbReference>
<dbReference type="EC" id="3.2.1.20" evidence="3"/>
<sequence length="562" mass="63990">MLWVSILLCLACQVSVSYGAPNKSEEWWRDSFIYQIYPRSFKDSNGDGVGDLNGITSKLEHLADIGVRGLWISPIYTSPMVDFGYDIANFTEIDPIFGNLTDFTRLAAKAKSLGLKLLLDFVPNHTSDKHVWFLRSIQRIKPYDNYYVWRDAKIVNGTRKPPNNWLSGFQGSAWQWNEQRKQYYLHQFAVGQPDLNYRDPALCEEMKNVLRFWLKLGLDGFRIDTIPSLVEDSRFFDEPRKPNTGLPDTDPNSLEHIYTYNQNETYDVLKTWRDVLDETNGTKKLFLTEAYTDLQHLVKFYSYGSNIPFNFMFMGDLSNRSTALDFKRTMDKYLNAIPPGETANWVVGNHDQNRISWRFGVRRSDWLSMIAAVLPGVGVIYNGDEIGMENRPLSYAETVDPAGCNAGPDRYTIYSRDPARTPFQWDNTTSAGFSTSNKTWLPVHSNYKTLNLEAQKRVPTSHYNIFKKLVQLKKNPVIKDGSTQIIVVQSVLGVVRRIPGRNPIVLLISFNLGTMLADFSAWMNIPDTMTVYTADAGSRITAGSSINLTRFTIPGSASIILV</sequence>
<protein>
    <recommendedName>
        <fullName evidence="3">alpha-glucosidase</fullName>
        <ecNumber evidence="3">3.2.1.20</ecNumber>
    </recommendedName>
</protein>
<accession>A0A0C9R2S1</accession>
<dbReference type="Gene3D" id="3.20.20.80">
    <property type="entry name" value="Glycosidases"/>
    <property type="match status" value="1"/>
</dbReference>
<proteinExistence type="inferred from homology"/>
<evidence type="ECO:0000256" key="5">
    <source>
        <dbReference type="ARBA" id="ARBA00023295"/>
    </source>
</evidence>
<dbReference type="InterPro" id="IPR006047">
    <property type="entry name" value="GH13_cat_dom"/>
</dbReference>
<evidence type="ECO:0000256" key="1">
    <source>
        <dbReference type="ARBA" id="ARBA00001657"/>
    </source>
</evidence>
<dbReference type="PANTHER" id="PTHR10357">
    <property type="entry name" value="ALPHA-AMYLASE FAMILY MEMBER"/>
    <property type="match status" value="1"/>
</dbReference>
<dbReference type="PANTHER" id="PTHR10357:SF179">
    <property type="entry name" value="NEUTRAL AND BASIC AMINO ACID TRANSPORT PROTEIN RBAT"/>
    <property type="match status" value="1"/>
</dbReference>
<name>A0A0C9R2S1_9HYME</name>